<sequence length="395" mass="42280">MRAGGGWVEFRRVSTPDLAQRIHWLLWGASAAATAIITINMPLLLIQDLRSLNHEQGWWQTAWLWTQIASPVIAQLLLLPALGGGGLVRPTISLLLSVLLPGTVQGPTCLAAALLGTRSKTRSLPIALGAQVVGTALGMAISPFPEHRASWWTTLPGLVYTAAFVLLGILLTSHQELTEARVARARSQERAHISREMHDSLAQRISLISLHAAALASRPDLDAQQAARTAGTIRAMAAEAGSELRQILHVLHDDGSGDEAAVAWEDVTHVIDQYRDAGLEILVSADHGWRSAFDGAGTAVRHALLRIIEEALANARHHGSQDSAHLGLQVGATALAVECINPVARASFPQPGHGLGLPGLHERVRLLGGRLSTHRATGRFILRAELPTGPQGRGW</sequence>
<keyword evidence="2" id="KW-0418">Kinase</keyword>
<evidence type="ECO:0000256" key="3">
    <source>
        <dbReference type="ARBA" id="ARBA00023012"/>
    </source>
</evidence>
<accession>A0ABM7U799</accession>
<feature type="domain" description="Signal transduction histidine kinase subgroup 3 dimerisation and phosphoacceptor" evidence="5">
    <location>
        <begin position="189"/>
        <end position="254"/>
    </location>
</feature>
<evidence type="ECO:0000313" key="7">
    <source>
        <dbReference type="Proteomes" id="UP000824496"/>
    </source>
</evidence>
<dbReference type="Gene3D" id="1.20.5.1930">
    <property type="match status" value="1"/>
</dbReference>
<dbReference type="Proteomes" id="UP000824496">
    <property type="component" value="Chromosome"/>
</dbReference>
<name>A0ABM7U799_9ACTO</name>
<dbReference type="PANTHER" id="PTHR24421">
    <property type="entry name" value="NITRATE/NITRITE SENSOR PROTEIN NARX-RELATED"/>
    <property type="match status" value="1"/>
</dbReference>
<keyword evidence="4" id="KW-0472">Membrane</keyword>
<feature type="transmembrane region" description="Helical" evidence="4">
    <location>
        <begin position="150"/>
        <end position="171"/>
    </location>
</feature>
<dbReference type="InterPro" id="IPR011712">
    <property type="entry name" value="Sig_transdc_His_kin_sub3_dim/P"/>
</dbReference>
<dbReference type="CDD" id="cd16917">
    <property type="entry name" value="HATPase_UhpB-NarQ-NarX-like"/>
    <property type="match status" value="1"/>
</dbReference>
<protein>
    <recommendedName>
        <fullName evidence="5">Signal transduction histidine kinase subgroup 3 dimerisation and phosphoacceptor domain-containing protein</fullName>
    </recommendedName>
</protein>
<dbReference type="InterPro" id="IPR050482">
    <property type="entry name" value="Sensor_HK_TwoCompSys"/>
</dbReference>
<dbReference type="EMBL" id="AP025017">
    <property type="protein sequence ID" value="BDA63330.1"/>
    <property type="molecule type" value="Genomic_DNA"/>
</dbReference>
<dbReference type="Gene3D" id="3.30.565.10">
    <property type="entry name" value="Histidine kinase-like ATPase, C-terminal domain"/>
    <property type="match status" value="1"/>
</dbReference>
<evidence type="ECO:0000313" key="6">
    <source>
        <dbReference type="EMBL" id="BDA63330.1"/>
    </source>
</evidence>
<reference evidence="6 7" key="1">
    <citation type="submission" date="2021-08" db="EMBL/GenBank/DDBJ databases">
        <title>Whole genome sequence of novel Actinomyces species strain MAS-1.</title>
        <authorList>
            <person name="Saito M."/>
            <person name="Kuwahara N."/>
            <person name="Takizawa T."/>
            <person name="Gotouda H."/>
            <person name="Ochiai T."/>
        </authorList>
    </citation>
    <scope>NUCLEOTIDE SEQUENCE [LARGE SCALE GENOMIC DNA]</scope>
    <source>
        <strain evidence="6 7">MAS-1</strain>
    </source>
</reference>
<evidence type="ECO:0000256" key="2">
    <source>
        <dbReference type="ARBA" id="ARBA00022777"/>
    </source>
</evidence>
<evidence type="ECO:0000256" key="1">
    <source>
        <dbReference type="ARBA" id="ARBA00022679"/>
    </source>
</evidence>
<evidence type="ECO:0000256" key="4">
    <source>
        <dbReference type="SAM" id="Phobius"/>
    </source>
</evidence>
<keyword evidence="7" id="KW-1185">Reference proteome</keyword>
<feature type="transmembrane region" description="Helical" evidence="4">
    <location>
        <begin position="58"/>
        <end position="82"/>
    </location>
</feature>
<feature type="transmembrane region" description="Helical" evidence="4">
    <location>
        <begin position="94"/>
        <end position="117"/>
    </location>
</feature>
<dbReference type="SUPFAM" id="SSF55874">
    <property type="entry name" value="ATPase domain of HSP90 chaperone/DNA topoisomerase II/histidine kinase"/>
    <property type="match status" value="1"/>
</dbReference>
<keyword evidence="3" id="KW-0902">Two-component regulatory system</keyword>
<keyword evidence="4" id="KW-1133">Transmembrane helix</keyword>
<keyword evidence="1" id="KW-0808">Transferase</keyword>
<evidence type="ECO:0000259" key="5">
    <source>
        <dbReference type="Pfam" id="PF07730"/>
    </source>
</evidence>
<feature type="transmembrane region" description="Helical" evidence="4">
    <location>
        <begin position="24"/>
        <end position="46"/>
    </location>
</feature>
<proteinExistence type="predicted"/>
<dbReference type="Pfam" id="PF07730">
    <property type="entry name" value="HisKA_3"/>
    <property type="match status" value="1"/>
</dbReference>
<feature type="transmembrane region" description="Helical" evidence="4">
    <location>
        <begin position="124"/>
        <end position="144"/>
    </location>
</feature>
<organism evidence="6 7">
    <name type="scientific">Actinomyces capricornis</name>
    <dbReference type="NCBI Taxonomy" id="2755559"/>
    <lineage>
        <taxon>Bacteria</taxon>
        <taxon>Bacillati</taxon>
        <taxon>Actinomycetota</taxon>
        <taxon>Actinomycetes</taxon>
        <taxon>Actinomycetales</taxon>
        <taxon>Actinomycetaceae</taxon>
        <taxon>Actinomyces</taxon>
    </lineage>
</organism>
<keyword evidence="4" id="KW-0812">Transmembrane</keyword>
<gene>
    <name evidence="6" type="ORF">MANAM107_01640</name>
</gene>
<dbReference type="InterPro" id="IPR036890">
    <property type="entry name" value="HATPase_C_sf"/>
</dbReference>